<proteinExistence type="inferred from homology"/>
<comment type="subcellular location">
    <subcellularLocation>
        <location evidence="1">Cell membrane</location>
        <topology evidence="1">Single-pass type I membrane protein</topology>
    </subcellularLocation>
</comment>
<keyword evidence="7 11" id="KW-1133">Transmembrane helix</keyword>
<comment type="similarity">
    <text evidence="2">Belongs to the RLP family.</text>
</comment>
<dbReference type="Pfam" id="PF13855">
    <property type="entry name" value="LRR_8"/>
    <property type="match status" value="1"/>
</dbReference>
<name>A0A8X8B0Q5_BRACI</name>
<dbReference type="AlphaFoldDB" id="A0A8X8B0Q5"/>
<evidence type="ECO:0000256" key="11">
    <source>
        <dbReference type="SAM" id="Phobius"/>
    </source>
</evidence>
<evidence type="ECO:0000256" key="10">
    <source>
        <dbReference type="ARBA" id="ARBA00023180"/>
    </source>
</evidence>
<keyword evidence="10" id="KW-0325">Glycoprotein</keyword>
<keyword evidence="3" id="KW-1003">Cell membrane</keyword>
<dbReference type="Gene3D" id="3.80.10.10">
    <property type="entry name" value="Ribonuclease Inhibitor"/>
    <property type="match status" value="2"/>
</dbReference>
<keyword evidence="4" id="KW-0433">Leucine-rich repeat</keyword>
<keyword evidence="6" id="KW-0677">Repeat</keyword>
<reference evidence="12 13" key="1">
    <citation type="submission" date="2020-02" db="EMBL/GenBank/DDBJ databases">
        <authorList>
            <person name="Ma Q."/>
            <person name="Huang Y."/>
            <person name="Song X."/>
            <person name="Pei D."/>
        </authorList>
    </citation>
    <scope>NUCLEOTIDE SEQUENCE [LARGE SCALE GENOMIC DNA]</scope>
    <source>
        <strain evidence="12">Sxm20200214</strain>
        <tissue evidence="12">Leaf</tissue>
    </source>
</reference>
<dbReference type="Proteomes" id="UP000886595">
    <property type="component" value="Unassembled WGS sequence"/>
</dbReference>
<evidence type="ECO:0000256" key="3">
    <source>
        <dbReference type="ARBA" id="ARBA00022475"/>
    </source>
</evidence>
<accession>A0A8X8B0Q5</accession>
<dbReference type="GO" id="GO:0005886">
    <property type="term" value="C:plasma membrane"/>
    <property type="evidence" value="ECO:0007669"/>
    <property type="project" value="UniProtKB-SubCell"/>
</dbReference>
<dbReference type="PANTHER" id="PTHR27004">
    <property type="entry name" value="RECEPTOR-LIKE PROTEIN 12 ISOFORM X1"/>
    <property type="match status" value="1"/>
</dbReference>
<gene>
    <name evidence="12" type="ORF">Bca52824_020560</name>
</gene>
<dbReference type="Pfam" id="PF00560">
    <property type="entry name" value="LRR_1"/>
    <property type="match status" value="6"/>
</dbReference>
<dbReference type="FunFam" id="3.80.10.10:FF:000213">
    <property type="entry name" value="Tyrosine-sulfated glycopeptide receptor 1"/>
    <property type="match status" value="1"/>
</dbReference>
<evidence type="ECO:0000313" key="13">
    <source>
        <dbReference type="Proteomes" id="UP000886595"/>
    </source>
</evidence>
<dbReference type="PRINTS" id="PR00019">
    <property type="entry name" value="LEURICHRPT"/>
</dbReference>
<feature type="transmembrane region" description="Helical" evidence="11">
    <location>
        <begin position="559"/>
        <end position="583"/>
    </location>
</feature>
<keyword evidence="8 11" id="KW-0472">Membrane</keyword>
<sequence>MLPSNMSSLSKLEYFVLGNNSFSGFIPSSLVMIPSLICLDLGMNDFSGPLEIGNVSKFVSLETLDLSFYNIGRGIVDLSFFSPLMSLDYLDLSGNNLKMSSTLHLPSSITSLALLSCNISEFPRFLETQTSLEYLDLSANQIKGQVPEWLWRLPALKYVNISQNAMSGFEGSADVIQRSAIYMLDISSNAFHDPFPLLPSDMNFFIGSNNRFSGEIPRKICEAVGLFTLDLSNNNFSASIPRCFENLHLLSVLHLQSNSLSGDFPEQSISFHLISLDVGHNQLSGDLPKSLINCSYLQFLNVEDNKFNDMFPFWLRLLPGLQILILRSNEFHGPISSPGESLSFPKMRIFDISKNRFSGVLPSDYFAGWSAMSSPVVYFEGQGRSFISYQRMSFKRLSSYHNSVGLTNKGLDMELIGSGFTIYKTFDISGNRLQGSIPNSIGLLKELIVLNMSNNAFTGRIPPSLLNLTKLESLDLSQNRLFGEIPPALGKLTFLARMNFSHNMLDGPIPQGTQIQTQDSSSFADNPMLCGVPLQKTCGGKEEARKQEQDEEKEEKDQVFNWTAAAIGYVPGVLCGFTIGFILTPYA</sequence>
<evidence type="ECO:0000256" key="2">
    <source>
        <dbReference type="ARBA" id="ARBA00009592"/>
    </source>
</evidence>
<dbReference type="InterPro" id="IPR001611">
    <property type="entry name" value="Leu-rich_rpt"/>
</dbReference>
<keyword evidence="5 11" id="KW-0812">Transmembrane</keyword>
<evidence type="ECO:0008006" key="14">
    <source>
        <dbReference type="Google" id="ProtNLM"/>
    </source>
</evidence>
<dbReference type="PANTHER" id="PTHR27004:SF361">
    <property type="entry name" value="RECEPTOR-LIKE PROTEIN 47-RELATED"/>
    <property type="match status" value="1"/>
</dbReference>
<dbReference type="EMBL" id="JAAMPC010000004">
    <property type="protein sequence ID" value="KAG2317438.1"/>
    <property type="molecule type" value="Genomic_DNA"/>
</dbReference>
<evidence type="ECO:0000256" key="1">
    <source>
        <dbReference type="ARBA" id="ARBA00004251"/>
    </source>
</evidence>
<evidence type="ECO:0000256" key="4">
    <source>
        <dbReference type="ARBA" id="ARBA00022614"/>
    </source>
</evidence>
<comment type="caution">
    <text evidence="12">The sequence shown here is derived from an EMBL/GenBank/DDBJ whole genome shotgun (WGS) entry which is preliminary data.</text>
</comment>
<dbReference type="OrthoDB" id="442066at2759"/>
<evidence type="ECO:0000256" key="8">
    <source>
        <dbReference type="ARBA" id="ARBA00023136"/>
    </source>
</evidence>
<organism evidence="12 13">
    <name type="scientific">Brassica carinata</name>
    <name type="common">Ethiopian mustard</name>
    <name type="synonym">Abyssinian cabbage</name>
    <dbReference type="NCBI Taxonomy" id="52824"/>
    <lineage>
        <taxon>Eukaryota</taxon>
        <taxon>Viridiplantae</taxon>
        <taxon>Streptophyta</taxon>
        <taxon>Embryophyta</taxon>
        <taxon>Tracheophyta</taxon>
        <taxon>Spermatophyta</taxon>
        <taxon>Magnoliopsida</taxon>
        <taxon>eudicotyledons</taxon>
        <taxon>Gunneridae</taxon>
        <taxon>Pentapetalae</taxon>
        <taxon>rosids</taxon>
        <taxon>malvids</taxon>
        <taxon>Brassicales</taxon>
        <taxon>Brassicaceae</taxon>
        <taxon>Brassiceae</taxon>
        <taxon>Brassica</taxon>
    </lineage>
</organism>
<evidence type="ECO:0000256" key="6">
    <source>
        <dbReference type="ARBA" id="ARBA00022737"/>
    </source>
</evidence>
<evidence type="ECO:0000256" key="9">
    <source>
        <dbReference type="ARBA" id="ARBA00023170"/>
    </source>
</evidence>
<dbReference type="InterPro" id="IPR032675">
    <property type="entry name" value="LRR_dom_sf"/>
</dbReference>
<keyword evidence="13" id="KW-1185">Reference proteome</keyword>
<keyword evidence="9" id="KW-0675">Receptor</keyword>
<evidence type="ECO:0000256" key="7">
    <source>
        <dbReference type="ARBA" id="ARBA00022989"/>
    </source>
</evidence>
<evidence type="ECO:0000313" key="12">
    <source>
        <dbReference type="EMBL" id="KAG2317438.1"/>
    </source>
</evidence>
<dbReference type="SUPFAM" id="SSF52058">
    <property type="entry name" value="L domain-like"/>
    <property type="match status" value="2"/>
</dbReference>
<evidence type="ECO:0000256" key="5">
    <source>
        <dbReference type="ARBA" id="ARBA00022692"/>
    </source>
</evidence>
<protein>
    <recommendedName>
        <fullName evidence="14">Receptor-like protein 12</fullName>
    </recommendedName>
</protein>